<organism evidence="3 4">
    <name type="scientific">Strigamia maritima</name>
    <name type="common">European centipede</name>
    <name type="synonym">Geophilus maritimus</name>
    <dbReference type="NCBI Taxonomy" id="126957"/>
    <lineage>
        <taxon>Eukaryota</taxon>
        <taxon>Metazoa</taxon>
        <taxon>Ecdysozoa</taxon>
        <taxon>Arthropoda</taxon>
        <taxon>Myriapoda</taxon>
        <taxon>Chilopoda</taxon>
        <taxon>Pleurostigmophora</taxon>
        <taxon>Geophilomorpha</taxon>
        <taxon>Linotaeniidae</taxon>
        <taxon>Strigamia</taxon>
    </lineage>
</organism>
<protein>
    <recommendedName>
        <fullName evidence="2">FERM adjacent domain-containing protein</fullName>
    </recommendedName>
</protein>
<dbReference type="Pfam" id="PF09380">
    <property type="entry name" value="FERM_C"/>
    <property type="match status" value="1"/>
</dbReference>
<feature type="region of interest" description="Disordered" evidence="1">
    <location>
        <begin position="703"/>
        <end position="744"/>
    </location>
</feature>
<feature type="compositionally biased region" description="Low complexity" evidence="1">
    <location>
        <begin position="553"/>
        <end position="563"/>
    </location>
</feature>
<sequence length="744" mass="84010">MVYYKDTVEFFFEARNECKNFWKKCVEHHGFFRCAAVKKMPRQKTRVISRGSSFRYSGRTQKQIVDYVRDNYVKRQPFQRSQSFRQTSTSHSGLSGVSGDKFTSSPHSVQPPIPIGTPTSRSCGSVTLSEGSTPSPTHADANQPQTPLGLDTAEPITNGNGQHPDELDKSAIYTPNGELDGRSKQEDWPVTTTGFFSTHATSCSSIFQPSNDNDDSISYESYQLDEQILLASPDKQCPLAEPEGESVCEDEDEYESEDETVHETFKTSDERGGESISYKLHRRQLEAKPRTGLTLDLVSSKTKPVKPPRVMVEVDHSKNAQTSPTLYVRSRVGMPSSSDEAPRQKVLSYVAVHDLPPICSYSSQDDSAPDEQEDIKRLSWKKRKKEEIVVQSQMTDSNSNSNSNLNLNLNFIDDSSEEVEIAPKQDENDVKMEDDEDILDEDLRIVEDEELKIVEDGDLEMQNVELDEKMEIDADRLFIKDESECMFMKDDDFTFKDVDNYMENGLEDECSNGGPQDLDDDDLDPLFPMRTLSRISEHSTSDSTPSETAVNKSSMACSSSSEEMVTEGPPNWDNLKYLEAEIYDTRLDLPDIDDEDSSKVVETTYYLEINSDQREELEKLEKAGAPIFRSEMDSTETEETSSAENDTLCEELSLHEGLDDIEEIASDAEQYEGINVRIRIGPEKSPKSLIRYEGQEDLSSDLNISKKRHRSELQLQVSRGEIREDTDTSRSGDEDDFSPLTPTL</sequence>
<feature type="region of interest" description="Disordered" evidence="1">
    <location>
        <begin position="78"/>
        <end position="150"/>
    </location>
</feature>
<evidence type="ECO:0000313" key="4">
    <source>
        <dbReference type="Proteomes" id="UP000014500"/>
    </source>
</evidence>
<dbReference type="AlphaFoldDB" id="T1JN93"/>
<dbReference type="EMBL" id="JH431837">
    <property type="status" value="NOT_ANNOTATED_CDS"/>
    <property type="molecule type" value="Genomic_DNA"/>
</dbReference>
<feature type="compositionally biased region" description="Polar residues" evidence="1">
    <location>
        <begin position="117"/>
        <end position="146"/>
    </location>
</feature>
<dbReference type="EnsemblMetazoa" id="SMAR015322-RA">
    <property type="protein sequence ID" value="SMAR015322-PA"/>
    <property type="gene ID" value="SMAR015322"/>
</dbReference>
<dbReference type="SMART" id="SM01195">
    <property type="entry name" value="FA"/>
    <property type="match status" value="1"/>
</dbReference>
<dbReference type="HOGENOM" id="CLU_373551_0_0_1"/>
<dbReference type="PANTHER" id="PTHR45858">
    <property type="entry name" value="FERM DOMAIN CONTAINING PROTEIN"/>
    <property type="match status" value="1"/>
</dbReference>
<accession>T1JN93</accession>
<proteinExistence type="predicted"/>
<keyword evidence="4" id="KW-1185">Reference proteome</keyword>
<dbReference type="InterPro" id="IPR011993">
    <property type="entry name" value="PH-like_dom_sf"/>
</dbReference>
<evidence type="ECO:0000259" key="2">
    <source>
        <dbReference type="SMART" id="SM01195"/>
    </source>
</evidence>
<feature type="compositionally biased region" description="Low complexity" evidence="1">
    <location>
        <begin position="78"/>
        <end position="90"/>
    </location>
</feature>
<dbReference type="InterPro" id="IPR018980">
    <property type="entry name" value="FERM_PH-like_C"/>
</dbReference>
<feature type="domain" description="FERM adjacent" evidence="2">
    <location>
        <begin position="45"/>
        <end position="91"/>
    </location>
</feature>
<name>T1JN93_STRMM</name>
<feature type="compositionally biased region" description="Polar residues" evidence="1">
    <location>
        <begin position="91"/>
        <end position="108"/>
    </location>
</feature>
<feature type="region of interest" description="Disordered" evidence="1">
    <location>
        <begin position="506"/>
        <end position="572"/>
    </location>
</feature>
<dbReference type="Gene3D" id="2.30.29.30">
    <property type="entry name" value="Pleckstrin-homology domain (PH domain)/Phosphotyrosine-binding domain (PTB)"/>
    <property type="match status" value="1"/>
</dbReference>
<dbReference type="Pfam" id="PF08736">
    <property type="entry name" value="FA"/>
    <property type="match status" value="1"/>
</dbReference>
<dbReference type="InterPro" id="IPR014847">
    <property type="entry name" value="FA"/>
</dbReference>
<dbReference type="GO" id="GO:0005085">
    <property type="term" value="F:guanyl-nucleotide exchange factor activity"/>
    <property type="evidence" value="ECO:0007669"/>
    <property type="project" value="TreeGrafter"/>
</dbReference>
<feature type="compositionally biased region" description="Basic and acidic residues" evidence="1">
    <location>
        <begin position="720"/>
        <end position="732"/>
    </location>
</feature>
<feature type="compositionally biased region" description="Basic and acidic residues" evidence="1">
    <location>
        <begin position="259"/>
        <end position="273"/>
    </location>
</feature>
<dbReference type="STRING" id="126957.T1JN93"/>
<dbReference type="PANTHER" id="PTHR45858:SF5">
    <property type="entry name" value="MOESIN_EZRIN_RADIXIN HOMOLOG 1"/>
    <property type="match status" value="1"/>
</dbReference>
<reference evidence="4" key="1">
    <citation type="submission" date="2011-05" db="EMBL/GenBank/DDBJ databases">
        <authorList>
            <person name="Richards S.R."/>
            <person name="Qu J."/>
            <person name="Jiang H."/>
            <person name="Jhangiani S.N."/>
            <person name="Agravi P."/>
            <person name="Goodspeed R."/>
            <person name="Gross S."/>
            <person name="Mandapat C."/>
            <person name="Jackson L."/>
            <person name="Mathew T."/>
            <person name="Pu L."/>
            <person name="Thornton R."/>
            <person name="Saada N."/>
            <person name="Wilczek-Boney K.B."/>
            <person name="Lee S."/>
            <person name="Kovar C."/>
            <person name="Wu Y."/>
            <person name="Scherer S.E."/>
            <person name="Worley K.C."/>
            <person name="Muzny D.M."/>
            <person name="Gibbs R."/>
        </authorList>
    </citation>
    <scope>NUCLEOTIDE SEQUENCE</scope>
    <source>
        <strain evidence="4">Brora</strain>
    </source>
</reference>
<feature type="compositionally biased region" description="Acidic residues" evidence="1">
    <location>
        <begin position="242"/>
        <end position="258"/>
    </location>
</feature>
<dbReference type="Proteomes" id="UP000014500">
    <property type="component" value="Unassembled WGS sequence"/>
</dbReference>
<reference evidence="3" key="2">
    <citation type="submission" date="2015-02" db="UniProtKB">
        <authorList>
            <consortium name="EnsemblMetazoa"/>
        </authorList>
    </citation>
    <scope>IDENTIFICATION</scope>
</reference>
<dbReference type="eggNOG" id="KOG3531">
    <property type="taxonomic scope" value="Eukaryota"/>
</dbReference>
<dbReference type="SUPFAM" id="SSF50729">
    <property type="entry name" value="PH domain-like"/>
    <property type="match status" value="1"/>
</dbReference>
<dbReference type="InterPro" id="IPR051835">
    <property type="entry name" value="RAC1-GEF"/>
</dbReference>
<evidence type="ECO:0000256" key="1">
    <source>
        <dbReference type="SAM" id="MobiDB-lite"/>
    </source>
</evidence>
<feature type="region of interest" description="Disordered" evidence="1">
    <location>
        <begin position="236"/>
        <end position="318"/>
    </location>
</feature>
<feature type="compositionally biased region" description="Polar residues" evidence="1">
    <location>
        <begin position="541"/>
        <end position="552"/>
    </location>
</feature>
<evidence type="ECO:0000313" key="3">
    <source>
        <dbReference type="EnsemblMetazoa" id="SMAR015322-PA"/>
    </source>
</evidence>